<dbReference type="InterPro" id="IPR016024">
    <property type="entry name" value="ARM-type_fold"/>
</dbReference>
<accession>A0AAN9T3G9</accession>
<keyword evidence="3" id="KW-0813">Transport</keyword>
<feature type="region of interest" description="Disordered" evidence="6">
    <location>
        <begin position="184"/>
        <end position="214"/>
    </location>
</feature>
<comment type="similarity">
    <text evidence="2">Belongs to the exportin family.</text>
</comment>
<feature type="compositionally biased region" description="Basic and acidic residues" evidence="6">
    <location>
        <begin position="184"/>
        <end position="193"/>
    </location>
</feature>
<dbReference type="GO" id="GO:0000055">
    <property type="term" value="P:ribosomal large subunit export from nucleus"/>
    <property type="evidence" value="ECO:0007669"/>
    <property type="project" value="TreeGrafter"/>
</dbReference>
<dbReference type="GO" id="GO:0005049">
    <property type="term" value="F:nuclear export signal receptor activity"/>
    <property type="evidence" value="ECO:0007669"/>
    <property type="project" value="InterPro"/>
</dbReference>
<evidence type="ECO:0000256" key="4">
    <source>
        <dbReference type="ARBA" id="ARBA00022927"/>
    </source>
</evidence>
<dbReference type="InterPro" id="IPR014877">
    <property type="entry name" value="XPO1_C_dom"/>
</dbReference>
<dbReference type="Gene3D" id="1.25.10.10">
    <property type="entry name" value="Leucine-rich Repeat Variant"/>
    <property type="match status" value="1"/>
</dbReference>
<dbReference type="Pfam" id="PF08767">
    <property type="entry name" value="CRM1_C"/>
    <property type="match status" value="1"/>
</dbReference>
<evidence type="ECO:0000256" key="6">
    <source>
        <dbReference type="SAM" id="MobiDB-lite"/>
    </source>
</evidence>
<protein>
    <recommendedName>
        <fullName evidence="7">Exportin-1 C-terminal domain-containing protein</fullName>
    </recommendedName>
</protein>
<comment type="caution">
    <text evidence="8">The sequence shown here is derived from an EMBL/GenBank/DDBJ whole genome shotgun (WGS) entry which is preliminary data.</text>
</comment>
<comment type="subcellular location">
    <subcellularLocation>
        <location evidence="1">Nucleus</location>
    </subcellularLocation>
</comment>
<dbReference type="PANTHER" id="PTHR11223:SF2">
    <property type="entry name" value="EXPORTIN-1"/>
    <property type="match status" value="1"/>
</dbReference>
<evidence type="ECO:0000313" key="9">
    <source>
        <dbReference type="Proteomes" id="UP001386955"/>
    </source>
</evidence>
<dbReference type="EMBL" id="JAYMYS010000002">
    <property type="protein sequence ID" value="KAK7405987.1"/>
    <property type="molecule type" value="Genomic_DNA"/>
</dbReference>
<dbReference type="GO" id="GO:0000056">
    <property type="term" value="P:ribosomal small subunit export from nucleus"/>
    <property type="evidence" value="ECO:0007669"/>
    <property type="project" value="TreeGrafter"/>
</dbReference>
<keyword evidence="4" id="KW-0653">Protein transport</keyword>
<organism evidence="8 9">
    <name type="scientific">Psophocarpus tetragonolobus</name>
    <name type="common">Winged bean</name>
    <name type="synonym">Dolichos tetragonolobus</name>
    <dbReference type="NCBI Taxonomy" id="3891"/>
    <lineage>
        <taxon>Eukaryota</taxon>
        <taxon>Viridiplantae</taxon>
        <taxon>Streptophyta</taxon>
        <taxon>Embryophyta</taxon>
        <taxon>Tracheophyta</taxon>
        <taxon>Spermatophyta</taxon>
        <taxon>Magnoliopsida</taxon>
        <taxon>eudicotyledons</taxon>
        <taxon>Gunneridae</taxon>
        <taxon>Pentapetalae</taxon>
        <taxon>rosids</taxon>
        <taxon>fabids</taxon>
        <taxon>Fabales</taxon>
        <taxon>Fabaceae</taxon>
        <taxon>Papilionoideae</taxon>
        <taxon>50 kb inversion clade</taxon>
        <taxon>NPAAA clade</taxon>
        <taxon>indigoferoid/millettioid clade</taxon>
        <taxon>Phaseoleae</taxon>
        <taxon>Psophocarpus</taxon>
    </lineage>
</organism>
<dbReference type="PANTHER" id="PTHR11223">
    <property type="entry name" value="EXPORTIN 1/5"/>
    <property type="match status" value="1"/>
</dbReference>
<sequence length="214" mass="24642">MLVRAWEFCELFISHNAMYEKLLWHLDATRMVGNMIQAESDAHKRDEYLQKLKVLPNQRWMEIIAKAHQNVDFLKDVDVTQNVLNILMYTELISKSIAEGGPLESRTSYVKLLHLVKRETLKLIETFLDKSEDQPRIGKQFVPPIMNPVLGDYARNVPDAMESEVVSFCDNRKQDTKDLYAEEAAAPREKERQSMLSISGLVAPSDLQDEMVDS</sequence>
<keyword evidence="5" id="KW-0539">Nucleus</keyword>
<proteinExistence type="inferred from homology"/>
<dbReference type="Proteomes" id="UP001386955">
    <property type="component" value="Unassembled WGS sequence"/>
</dbReference>
<dbReference type="SMART" id="SM01102">
    <property type="entry name" value="CRM1_C"/>
    <property type="match status" value="1"/>
</dbReference>
<dbReference type="GO" id="GO:0006611">
    <property type="term" value="P:protein export from nucleus"/>
    <property type="evidence" value="ECO:0007669"/>
    <property type="project" value="InterPro"/>
</dbReference>
<evidence type="ECO:0000313" key="8">
    <source>
        <dbReference type="EMBL" id="KAK7405987.1"/>
    </source>
</evidence>
<name>A0AAN9T3G9_PSOTE</name>
<dbReference type="InterPro" id="IPR045065">
    <property type="entry name" value="XPO1/5"/>
</dbReference>
<feature type="domain" description="Exportin-1 C-terminal" evidence="7">
    <location>
        <begin position="81"/>
        <end position="194"/>
    </location>
</feature>
<evidence type="ECO:0000256" key="1">
    <source>
        <dbReference type="ARBA" id="ARBA00004123"/>
    </source>
</evidence>
<dbReference type="SUPFAM" id="SSF48371">
    <property type="entry name" value="ARM repeat"/>
    <property type="match status" value="1"/>
</dbReference>
<evidence type="ECO:0000256" key="3">
    <source>
        <dbReference type="ARBA" id="ARBA00022448"/>
    </source>
</evidence>
<dbReference type="GO" id="GO:0005634">
    <property type="term" value="C:nucleus"/>
    <property type="evidence" value="ECO:0007669"/>
    <property type="project" value="UniProtKB-SubCell"/>
</dbReference>
<dbReference type="AlphaFoldDB" id="A0AAN9T3G9"/>
<keyword evidence="9" id="KW-1185">Reference proteome</keyword>
<reference evidence="8 9" key="1">
    <citation type="submission" date="2024-01" db="EMBL/GenBank/DDBJ databases">
        <title>The genomes of 5 underutilized Papilionoideae crops provide insights into root nodulation and disease resistanc.</title>
        <authorList>
            <person name="Jiang F."/>
        </authorList>
    </citation>
    <scope>NUCLEOTIDE SEQUENCE [LARGE SCALE GENOMIC DNA]</scope>
    <source>
        <strain evidence="8">DUOXIRENSHENG_FW03</strain>
        <tissue evidence="8">Leaves</tissue>
    </source>
</reference>
<dbReference type="InterPro" id="IPR011989">
    <property type="entry name" value="ARM-like"/>
</dbReference>
<evidence type="ECO:0000259" key="7">
    <source>
        <dbReference type="SMART" id="SM01102"/>
    </source>
</evidence>
<dbReference type="GO" id="GO:0005737">
    <property type="term" value="C:cytoplasm"/>
    <property type="evidence" value="ECO:0007669"/>
    <property type="project" value="TreeGrafter"/>
</dbReference>
<gene>
    <name evidence="8" type="ORF">VNO78_07599</name>
</gene>
<evidence type="ECO:0000256" key="2">
    <source>
        <dbReference type="ARBA" id="ARBA00009466"/>
    </source>
</evidence>
<evidence type="ECO:0000256" key="5">
    <source>
        <dbReference type="ARBA" id="ARBA00023242"/>
    </source>
</evidence>